<feature type="coiled-coil region" evidence="1">
    <location>
        <begin position="2749"/>
        <end position="2776"/>
    </location>
</feature>
<dbReference type="RefSeq" id="WP_141383422.1">
    <property type="nucleotide sequence ID" value="NZ_BJNF01000041.1"/>
</dbReference>
<feature type="compositionally biased region" description="Basic and acidic residues" evidence="2">
    <location>
        <begin position="241"/>
        <end position="251"/>
    </location>
</feature>
<evidence type="ECO:0000256" key="1">
    <source>
        <dbReference type="SAM" id="Coils"/>
    </source>
</evidence>
<evidence type="ECO:0000256" key="2">
    <source>
        <dbReference type="SAM" id="MobiDB-lite"/>
    </source>
</evidence>
<proteinExistence type="predicted"/>
<dbReference type="Proteomes" id="UP000318825">
    <property type="component" value="Unassembled WGS sequence"/>
</dbReference>
<dbReference type="EMBL" id="BJNF01000041">
    <property type="protein sequence ID" value="GEC15744.1"/>
    <property type="molecule type" value="Genomic_DNA"/>
</dbReference>
<dbReference type="OrthoDB" id="9781691at2"/>
<feature type="compositionally biased region" description="Low complexity" evidence="2">
    <location>
        <begin position="2192"/>
        <end position="2214"/>
    </location>
</feature>
<reference evidence="5 6" key="1">
    <citation type="submission" date="2019-06" db="EMBL/GenBank/DDBJ databases">
        <title>Whole genome shotgun sequence of Nitrobacter winogradskyi NBRC 14297.</title>
        <authorList>
            <person name="Hosoyama A."/>
            <person name="Uohara A."/>
            <person name="Ohji S."/>
            <person name="Ichikawa N."/>
        </authorList>
    </citation>
    <scope>NUCLEOTIDE SEQUENCE [LARGE SCALE GENOMIC DNA]</scope>
    <source>
        <strain evidence="5 6">NBRC 14297</strain>
    </source>
</reference>
<dbReference type="Pfam" id="PF18276">
    <property type="entry name" value="TcA_TcB_BD"/>
    <property type="match status" value="1"/>
</dbReference>
<feature type="domain" description="ABC toxin N-terminal" evidence="4">
    <location>
        <begin position="1988"/>
        <end position="2114"/>
    </location>
</feature>
<gene>
    <name evidence="5" type="ORF">NWI01_16360</name>
</gene>
<evidence type="ECO:0000313" key="5">
    <source>
        <dbReference type="EMBL" id="GEC15744.1"/>
    </source>
</evidence>
<feature type="region of interest" description="Disordered" evidence="2">
    <location>
        <begin position="2167"/>
        <end position="2235"/>
    </location>
</feature>
<accession>A0A4Y3W9W0</accession>
<name>A0A4Y3W9W0_NITWI</name>
<feature type="compositionally biased region" description="Polar residues" evidence="2">
    <location>
        <begin position="2541"/>
        <end position="2554"/>
    </location>
</feature>
<dbReference type="InterPro" id="IPR046839">
    <property type="entry name" value="ABC_toxin_N"/>
</dbReference>
<dbReference type="InterPro" id="IPR040840">
    <property type="entry name" value="TcA_TcB_BD"/>
</dbReference>
<sequence length="3413" mass="376404">MPQVILVRLVPLNPTSGADFSGYLANLSIRAFDLSFDNTVDGTLIGQAQGAWAPNTGINASGPAFTPATQRIVQHFSVYPVQVMPLPAPPEPDVRLEAVATAIIELNLPAAEFNTSDLRLEIRQGTQIVAYERIDFNVKTEPNVPISSNPATHIGVDPPALVVSLPDPSVALDPNAAFVDLPTDGTPPRFASLRTAVDKVLAQDPAGGATLANRSPLTAAQARQVAREIIWNRQIAPPPDRPNDRRLEDMYTRPQTDTSWSNDDRNRADMDRMQYEASLLGYYALQNANSDRLAQYVFALSAAVWAEQQSAAPQRVSLRFPVETGTSPVPGSTFRQADVVIEDSGGLTLSFQVPAEYFYALSATLAANVTADQRYRMATDDDEPRIVAGIKAAIDANIIPVAAIPPENAARRLVAIGRGRVQRPPLCPLNADVNALVTAWLAEVAPSIDPFWQQNPFPAALAPGHLDLVLAVVTQQTVVTVNSTALIAAIESIPVANTGQLKALTVQQWMAFFLPANAGLLPDFTNPGTPEERVQAFVRQVRKYFEVLSIAPSPLPGAGVHALSIPIAGNEPFGAFFAAAPGFAFPVADWGAPPIVNALQAVFPGDANAQAWLLNALQTIDELLRATGGVGPASLQFSLLEALYARGFTSRAAIQALSPAEFEYALTGTVAYPYAAAIQAAAGGSVAGAPPASPGPFTPINPDGSLVNCIPPSHLSPLGPVKYLQDLLAAGHGSTCDRPAATGETLDTLIASRRGPLGDLHATAANLCTTLPLIDIVNENLEALVDGGAAGVVYDTNGATLGGHTLKAPDETETGSDGHAPNVLFAALPEHATPATPVKRPGAYATLEADFSSPLLPYSQPLDISRSYLCAMGTSRFDTMRTFREQITEFAIDANEEAADFQKHLWRYPVRIELALEYLGLSPAEHQTLYLNPISATELHKMYGFPTDMIDRVDWQSIVVRVPEFLKRTGLQYCEFLELWESKFVEFERRIPDQFNAAGAPVGVPPQDSGFPKCEPCCPEDLVIRFTNPESSEDALRRLMVFIRLWRSLKCLRGAGYSFADLRDICLVLSLFQGANVNPEFIRQLASFQILRDDWQLDLGTDPSAPNATGATRTRLLGLWSAGPSSSFDWAVEHLLGRIEDRAEREHAPGRRPGSHRRRRPPEFMKILRQNLDSLAVLSGFDPATARWDAQPASTLRFTEILAKIYGSSFTTGELLYIFSVDQHLGGDDPFFQQEENEALDQPFDFPEEGHPFDLWKLREKLLRVRTKDEDCAALTWTALSTAMRTEFGYDPSVGTDPLQKLGEHFFPEALAQSGIAAGPQARQYRTALPDTVASMWNFPHPGPFQYDTPAEELVMELPLRNEDVLFKLNAIEQLTANERAAVQQLCFAPRAELARFSFLFPSLVEAEAALIEEPDERKRWTYFRRAFTTFSHRARVVAEHLACHVGHASDEGQVEVDLALLILRRLLGDENFALGAWERDDGELPAGFTWAQPTGGAFAALIRLAGTGLFGEVRNASGEAWPQVTGAMDVFGPASNHWNAPIPTIIPKLDFALPAAEHEFALIRNGIAIREADGLPLAGAEGFTARWSGVLIVEKSGTYTFLAGAPTPDCERPDFEKCNHNKWRVNLRRGQKTFRLLNYRWADEQAPDRISGPLHLKRGAYFIDIDFEQTPPKLDEKNELVRARTGFTVKYQGPDTQDCIVALPVERLYRDVVTGPLTSTIAVVPSSVEYLAQQYTSSLRDIRRTYERAFKALLFCHRLRLSAGLLARANVSEIEYMLSSPALFAGFAYVTGAPFTSHRASLDFNYLPVGDVYAGDPERDPPVSFDQRATPSVRRRQALFDWFERLYDYAQMRDAVRRSSERSAWLCFVEASNQQPVDPIPLLMDLGVDMNNAPLILNFHEGVTVDWTSLCDDRWTIRCWRASLWVRNLLRAFVPRDLSFAQPHVWAASTAAAMAAGNANLTKFYRDGMIERAPRRYADLERLNNLLRGRARAALLAWLTGMNRVSLPFAGGGFATSARHIGALLLLDVEAGVCEKASRIEEAITAVQSFVERARLSQEPTFTVTPTFATAWDRMFATYRIWQACRRRVLYRENSIEWSEREHAIRTEAFRFLESELRRGTLTAAQPGGMEYWPAPYWPADPALTSLQHREPSHLRQVTQSENLGLMGRPERHARPSWLAPSQTQFRRDGGTPNPDNPDGPVIGIVAGAPGAANGDREGNGDGTIDPNGSASPQPPLWLQAAVRLGTRFLRIAAAGEPPATAMFMPAAPSASPCCCDCGRAHPPVMDEYYFWLVNSEYYDPAVLNAADRTLYQDADWGVAPGDMTSDWHRPAQLPKLLAWPTKPMVKLAWVRVHNGEFQTPRYSDDGAHVILGAGEPQLEFDGREGDSLRFRVTHADGLPPGVTDPSPWGFRYDIALDSAVVLPEVIATPAPAGPFPPSLSAYPFFVYFPAGAPLEPSIYSTAMTIAATLRTHCRYEAALKWYELYFAPGDKDLSWSACRRPPRNGGNDPTGGINRGTGTAVPGAASGSGRDQSDLDGSPSASPGRNVASTASAVRGTVRTEQDPCCDTVVRTDLAARQRSVVLSYIETLLQHAQSAMCKNSPEGYAVAKLRLETLSRFLGERPRTIFGRDDGQGSVKVSAFVPRLPPLNPRLMEIYDNVADQLDALHQCLAKARLKNGVLHLDTAYGGDDPGRRGWKTAAASCLDDGCCCPPSPYRFQFLLQRAMETAGEVRMFGAELLAAFEKGDAEFLAAMRARHERQLQNLTEDIRRMEFREADWQVQALQKSKQSAQAKRQYYADLIANGLIPKEQGYQNLTGVSMTTRAAGNSVEAVGQVMNLIPDNTTGVAGVASTPVSVFKMPIGTKLAHAFAAGARILYTAADITGTQGGLALTESGWDRREADWVFQVTVLDIEIQQIERQILAAERKRDAALRQLNNLAQQKQQAAEGQDLLRDKFTNHALYLFLQQEVAALHRQMFDVAWCWAQQAQRAFQLERELTTQNYLPLNVWDGLHEGLLAGERLSTALRAMEKAYFDQNRREQELVTRLSLRLDFPLAFLQLKTTGVCEIEIPEWRLDREYPGHYLRRIKAVGLTIPCVAGPYTGVHCKLTLLSSATRIEPTLLDVEECCPGQCTCGCCGHQRYEAIKDDPRIVKRYGATEAIATSTGQNDSGLFELNFRDERYLPFEYAGAVSRWRIELPIETNAFDIDTLSDLIFQLSYTAREGGSPLKEASWAAASCMLPGAGLRFFDWRQDFSDAWQRFKALGPVIEEPGCSRALALRMSRGMFPYLPGQRPVRMRRVELWFETRPCEGIRNHEIEFVPEHQDGKKEKCCDRFFFTCVASEDWPCLFHGVIEYPFPFLRDDDPVTIGHFLFPQDVGVVYRAYLVCSFEAGPPERCLPRQPACDGDCAVLC</sequence>
<evidence type="ECO:0000313" key="6">
    <source>
        <dbReference type="Proteomes" id="UP000318825"/>
    </source>
</evidence>
<comment type="caution">
    <text evidence="5">The sequence shown here is derived from an EMBL/GenBank/DDBJ whole genome shotgun (WGS) entry which is preliminary data.</text>
</comment>
<dbReference type="Pfam" id="PF20220">
    <property type="entry name" value="ABC_toxin_N"/>
    <property type="match status" value="1"/>
</dbReference>
<feature type="region of interest" description="Disordered" evidence="2">
    <location>
        <begin position="2499"/>
        <end position="2558"/>
    </location>
</feature>
<organism evidence="5 6">
    <name type="scientific">Nitrobacter winogradskyi</name>
    <name type="common">Nitrobacter agilis</name>
    <dbReference type="NCBI Taxonomy" id="913"/>
    <lineage>
        <taxon>Bacteria</taxon>
        <taxon>Pseudomonadati</taxon>
        <taxon>Pseudomonadota</taxon>
        <taxon>Alphaproteobacteria</taxon>
        <taxon>Hyphomicrobiales</taxon>
        <taxon>Nitrobacteraceae</taxon>
        <taxon>Nitrobacter</taxon>
    </lineage>
</organism>
<feature type="region of interest" description="Disordered" evidence="2">
    <location>
        <begin position="1142"/>
        <end position="1162"/>
    </location>
</feature>
<evidence type="ECO:0000259" key="4">
    <source>
        <dbReference type="Pfam" id="PF20220"/>
    </source>
</evidence>
<keyword evidence="1" id="KW-0175">Coiled coil</keyword>
<feature type="coiled-coil region" evidence="1">
    <location>
        <begin position="2909"/>
        <end position="2950"/>
    </location>
</feature>
<feature type="region of interest" description="Disordered" evidence="2">
    <location>
        <begin position="235"/>
        <end position="265"/>
    </location>
</feature>
<feature type="domain" description="Tc toxin complex TcA C-terminal TcB-binding" evidence="3">
    <location>
        <begin position="2921"/>
        <end position="3222"/>
    </location>
</feature>
<evidence type="ECO:0000259" key="3">
    <source>
        <dbReference type="Pfam" id="PF18276"/>
    </source>
</evidence>
<protein>
    <submittedName>
        <fullName evidence="5">Uncharacterized protein</fullName>
    </submittedName>
</protein>